<keyword evidence="1" id="KW-0560">Oxidoreductase</keyword>
<dbReference type="PANTHER" id="PTHR13847:SF287">
    <property type="entry name" value="FAD-DEPENDENT OXIDOREDUCTASE DOMAIN-CONTAINING PROTEIN 1"/>
    <property type="match status" value="1"/>
</dbReference>
<evidence type="ECO:0000313" key="3">
    <source>
        <dbReference type="EMBL" id="GGJ29686.1"/>
    </source>
</evidence>
<evidence type="ECO:0000256" key="1">
    <source>
        <dbReference type="ARBA" id="ARBA00023002"/>
    </source>
</evidence>
<name>A0ABQ2CYM6_9DEIO</name>
<accession>A0ABQ2CYM6</accession>
<dbReference type="EMBL" id="BMOD01000004">
    <property type="protein sequence ID" value="GGJ29686.1"/>
    <property type="molecule type" value="Genomic_DNA"/>
</dbReference>
<dbReference type="RefSeq" id="WP_189001898.1">
    <property type="nucleotide sequence ID" value="NZ_BMOD01000004.1"/>
</dbReference>
<dbReference type="SUPFAM" id="SSF54373">
    <property type="entry name" value="FAD-linked reductases, C-terminal domain"/>
    <property type="match status" value="1"/>
</dbReference>
<dbReference type="Pfam" id="PF01266">
    <property type="entry name" value="DAO"/>
    <property type="match status" value="1"/>
</dbReference>
<dbReference type="InterPro" id="IPR036188">
    <property type="entry name" value="FAD/NAD-bd_sf"/>
</dbReference>
<protein>
    <recommendedName>
        <fullName evidence="2">FAD dependent oxidoreductase domain-containing protein</fullName>
    </recommendedName>
</protein>
<dbReference type="Proteomes" id="UP000632222">
    <property type="component" value="Unassembled WGS sequence"/>
</dbReference>
<dbReference type="PANTHER" id="PTHR13847">
    <property type="entry name" value="SARCOSINE DEHYDROGENASE-RELATED"/>
    <property type="match status" value="1"/>
</dbReference>
<dbReference type="Gene3D" id="3.30.9.10">
    <property type="entry name" value="D-Amino Acid Oxidase, subunit A, domain 2"/>
    <property type="match status" value="1"/>
</dbReference>
<sequence>MNWDVVVVGAGIVGAACAHRLAHAGMNVLVLDEKGIGEGATAAGMGHIVVMDDNEPEFSLTHHSQMLWDTLDLPGDAERVHAGTLWVASDEEEMEGATRKQSGYLQRDLKAELVSAKALQQLEPHLRGGLEGGLLIPNDSVVYPPRVAAFLLEQSGVEVRKVAVSEILDQGVCLTSGEKIPAQHVVLATGVKSVQLIPELPIRPRKGHLAITDRMPGLLKHQLVELSYLKSAHGSDLDSVAFNVQPRSTGQVLIGSSRQFEAPDGKVDFQILGRMLKRATAFMPALHDVLVTRVWTGFRAATPDSLPLIGPHPARKGLVLATGHEGLGITTSLGTAELVCSHITGNPCALDPRPYLPTREVAHA</sequence>
<keyword evidence="4" id="KW-1185">Reference proteome</keyword>
<organism evidence="3 4">
    <name type="scientific">Deinococcus roseus</name>
    <dbReference type="NCBI Taxonomy" id="392414"/>
    <lineage>
        <taxon>Bacteria</taxon>
        <taxon>Thermotogati</taxon>
        <taxon>Deinococcota</taxon>
        <taxon>Deinococci</taxon>
        <taxon>Deinococcales</taxon>
        <taxon>Deinococcaceae</taxon>
        <taxon>Deinococcus</taxon>
    </lineage>
</organism>
<dbReference type="InterPro" id="IPR006076">
    <property type="entry name" value="FAD-dep_OxRdtase"/>
</dbReference>
<gene>
    <name evidence="3" type="ORF">GCM10008938_14660</name>
</gene>
<comment type="caution">
    <text evidence="3">The sequence shown here is derived from an EMBL/GenBank/DDBJ whole genome shotgun (WGS) entry which is preliminary data.</text>
</comment>
<dbReference type="Gene3D" id="3.50.50.60">
    <property type="entry name" value="FAD/NAD(P)-binding domain"/>
    <property type="match status" value="1"/>
</dbReference>
<dbReference type="SUPFAM" id="SSF51905">
    <property type="entry name" value="FAD/NAD(P)-binding domain"/>
    <property type="match status" value="1"/>
</dbReference>
<feature type="domain" description="FAD dependent oxidoreductase" evidence="2">
    <location>
        <begin position="4"/>
        <end position="340"/>
    </location>
</feature>
<evidence type="ECO:0000259" key="2">
    <source>
        <dbReference type="Pfam" id="PF01266"/>
    </source>
</evidence>
<reference evidence="4" key="1">
    <citation type="journal article" date="2019" name="Int. J. Syst. Evol. Microbiol.">
        <title>The Global Catalogue of Microorganisms (GCM) 10K type strain sequencing project: providing services to taxonomists for standard genome sequencing and annotation.</title>
        <authorList>
            <consortium name="The Broad Institute Genomics Platform"/>
            <consortium name="The Broad Institute Genome Sequencing Center for Infectious Disease"/>
            <person name="Wu L."/>
            <person name="Ma J."/>
        </authorList>
    </citation>
    <scope>NUCLEOTIDE SEQUENCE [LARGE SCALE GENOMIC DNA]</scope>
    <source>
        <strain evidence="4">JCM 14370</strain>
    </source>
</reference>
<proteinExistence type="predicted"/>
<evidence type="ECO:0000313" key="4">
    <source>
        <dbReference type="Proteomes" id="UP000632222"/>
    </source>
</evidence>